<keyword evidence="5 6" id="KW-0472">Membrane</keyword>
<feature type="transmembrane region" description="Helical" evidence="6">
    <location>
        <begin position="175"/>
        <end position="197"/>
    </location>
</feature>
<accession>A0A840IFX2</accession>
<feature type="transmembrane region" description="Helical" evidence="6">
    <location>
        <begin position="366"/>
        <end position="385"/>
    </location>
</feature>
<dbReference type="Proteomes" id="UP000585272">
    <property type="component" value="Unassembled WGS sequence"/>
</dbReference>
<gene>
    <name evidence="8" type="ORF">BDZ31_002682</name>
</gene>
<feature type="transmembrane region" description="Helical" evidence="6">
    <location>
        <begin position="85"/>
        <end position="103"/>
    </location>
</feature>
<evidence type="ECO:0000259" key="7">
    <source>
        <dbReference type="PROSITE" id="PS50850"/>
    </source>
</evidence>
<feature type="transmembrane region" description="Helical" evidence="6">
    <location>
        <begin position="307"/>
        <end position="325"/>
    </location>
</feature>
<evidence type="ECO:0000256" key="3">
    <source>
        <dbReference type="ARBA" id="ARBA00022692"/>
    </source>
</evidence>
<dbReference type="CDD" id="cd17324">
    <property type="entry name" value="MFS_NepI_like"/>
    <property type="match status" value="1"/>
</dbReference>
<feature type="transmembrane region" description="Helical" evidence="6">
    <location>
        <begin position="250"/>
        <end position="271"/>
    </location>
</feature>
<evidence type="ECO:0000313" key="8">
    <source>
        <dbReference type="EMBL" id="MBB4663093.1"/>
    </source>
</evidence>
<feature type="transmembrane region" description="Helical" evidence="6">
    <location>
        <begin position="47"/>
        <end position="73"/>
    </location>
</feature>
<dbReference type="AlphaFoldDB" id="A0A840IFX2"/>
<reference evidence="8 9" key="1">
    <citation type="submission" date="2020-08" db="EMBL/GenBank/DDBJ databases">
        <title>Genomic Encyclopedia of Archaeal and Bacterial Type Strains, Phase II (KMG-II): from individual species to whole genera.</title>
        <authorList>
            <person name="Goeker M."/>
        </authorList>
    </citation>
    <scope>NUCLEOTIDE SEQUENCE [LARGE SCALE GENOMIC DNA]</scope>
    <source>
        <strain evidence="8 9">DSM 23288</strain>
    </source>
</reference>
<dbReference type="PROSITE" id="PS50850">
    <property type="entry name" value="MFS"/>
    <property type="match status" value="1"/>
</dbReference>
<dbReference type="EMBL" id="JACHNU010000003">
    <property type="protein sequence ID" value="MBB4663093.1"/>
    <property type="molecule type" value="Genomic_DNA"/>
</dbReference>
<feature type="transmembrane region" description="Helical" evidence="6">
    <location>
        <begin position="337"/>
        <end position="360"/>
    </location>
</feature>
<dbReference type="InterPro" id="IPR036259">
    <property type="entry name" value="MFS_trans_sf"/>
</dbReference>
<evidence type="ECO:0000256" key="2">
    <source>
        <dbReference type="ARBA" id="ARBA00022475"/>
    </source>
</evidence>
<dbReference type="InterPro" id="IPR020846">
    <property type="entry name" value="MFS_dom"/>
</dbReference>
<evidence type="ECO:0000256" key="5">
    <source>
        <dbReference type="ARBA" id="ARBA00023136"/>
    </source>
</evidence>
<dbReference type="PANTHER" id="PTHR43124">
    <property type="entry name" value="PURINE EFFLUX PUMP PBUE"/>
    <property type="match status" value="1"/>
</dbReference>
<feature type="transmembrane region" description="Helical" evidence="6">
    <location>
        <begin position="147"/>
        <end position="169"/>
    </location>
</feature>
<comment type="subcellular location">
    <subcellularLocation>
        <location evidence="1">Cell membrane</location>
        <topology evidence="1">Multi-pass membrane protein</topology>
    </subcellularLocation>
</comment>
<dbReference type="InterPro" id="IPR050189">
    <property type="entry name" value="MFS_Efflux_Transporters"/>
</dbReference>
<organism evidence="8 9">
    <name type="scientific">Conexibacter arvalis</name>
    <dbReference type="NCBI Taxonomy" id="912552"/>
    <lineage>
        <taxon>Bacteria</taxon>
        <taxon>Bacillati</taxon>
        <taxon>Actinomycetota</taxon>
        <taxon>Thermoleophilia</taxon>
        <taxon>Solirubrobacterales</taxon>
        <taxon>Conexibacteraceae</taxon>
        <taxon>Conexibacter</taxon>
    </lineage>
</organism>
<comment type="caution">
    <text evidence="8">The sequence shown here is derived from an EMBL/GenBank/DDBJ whole genome shotgun (WGS) entry which is preliminary data.</text>
</comment>
<feature type="transmembrane region" description="Helical" evidence="6">
    <location>
        <begin position="217"/>
        <end position="238"/>
    </location>
</feature>
<dbReference type="Gene3D" id="1.20.1250.20">
    <property type="entry name" value="MFS general substrate transporter like domains"/>
    <property type="match status" value="1"/>
</dbReference>
<protein>
    <submittedName>
        <fullName evidence="8">DHA1 family inner membrane transport protein</fullName>
    </submittedName>
</protein>
<keyword evidence="2" id="KW-1003">Cell membrane</keyword>
<feature type="transmembrane region" description="Helical" evidence="6">
    <location>
        <begin position="283"/>
        <end position="301"/>
    </location>
</feature>
<dbReference type="InterPro" id="IPR011701">
    <property type="entry name" value="MFS"/>
</dbReference>
<evidence type="ECO:0000313" key="9">
    <source>
        <dbReference type="Proteomes" id="UP000585272"/>
    </source>
</evidence>
<keyword evidence="4 6" id="KW-1133">Transmembrane helix</keyword>
<name>A0A840IFX2_9ACTN</name>
<feature type="transmembrane region" description="Helical" evidence="6">
    <location>
        <begin position="109"/>
        <end position="135"/>
    </location>
</feature>
<evidence type="ECO:0000256" key="6">
    <source>
        <dbReference type="SAM" id="Phobius"/>
    </source>
</evidence>
<proteinExistence type="predicted"/>
<keyword evidence="3 6" id="KW-0812">Transmembrane</keyword>
<dbReference type="Pfam" id="PF07690">
    <property type="entry name" value="MFS_1"/>
    <property type="match status" value="1"/>
</dbReference>
<dbReference type="GO" id="GO:0005886">
    <property type="term" value="C:plasma membrane"/>
    <property type="evidence" value="ECO:0007669"/>
    <property type="project" value="UniProtKB-SubCell"/>
</dbReference>
<evidence type="ECO:0000256" key="4">
    <source>
        <dbReference type="ARBA" id="ARBA00022989"/>
    </source>
</evidence>
<dbReference type="PANTHER" id="PTHR43124:SF10">
    <property type="entry name" value="PURINE EFFLUX PUMP PBUE"/>
    <property type="match status" value="1"/>
</dbReference>
<dbReference type="GO" id="GO:0022857">
    <property type="term" value="F:transmembrane transporter activity"/>
    <property type="evidence" value="ECO:0007669"/>
    <property type="project" value="InterPro"/>
</dbReference>
<dbReference type="RefSeq" id="WP_183342822.1">
    <property type="nucleotide sequence ID" value="NZ_JACHNU010000003.1"/>
</dbReference>
<evidence type="ECO:0000256" key="1">
    <source>
        <dbReference type="ARBA" id="ARBA00004651"/>
    </source>
</evidence>
<dbReference type="SUPFAM" id="SSF103473">
    <property type="entry name" value="MFS general substrate transporter"/>
    <property type="match status" value="1"/>
</dbReference>
<feature type="transmembrane region" description="Helical" evidence="6">
    <location>
        <begin position="20"/>
        <end position="41"/>
    </location>
</feature>
<sequence length="399" mass="39750">MPSVSTAVSASSPNVSRLGVPILGFGVFAVATNEFVLAGMLPRLGGSFGITVAAAGQVVTVFALACALLGPVLATFTAHWSRRRALLLAVAVYALGTVGAAVAPSFPLLLLAQVVAAAGTGLFVPVAATTAAALVAPERRGQAIGTVLTGFTAATAFGAPIGTALGGALGWRATIWFVVALALVGGLALVALVPRAVSVPAPEGLRERVAPLADRRVVAMLATTMVAFTAVYVFYTYIAEIFDPATGGSGGRLAVLMFTLGAVAVAGNYAAGLLCDRVGGRRVMALCLVWVAACLAALPLVTDSLGASIALVALLAVAAFSMSTPQQHRLIGLNPPLAPVLVSLHASILYVAIALSGVVGGLAIEWTGAAGVGFVAAAIALLALASSEVAHRLARSAGG</sequence>
<keyword evidence="9" id="KW-1185">Reference proteome</keyword>
<feature type="domain" description="Major facilitator superfamily (MFS) profile" evidence="7">
    <location>
        <begin position="19"/>
        <end position="395"/>
    </location>
</feature>